<organism evidence="2">
    <name type="scientific">candidate division CPR1 bacterium ADurb.Bin160</name>
    <dbReference type="NCBI Taxonomy" id="1852826"/>
    <lineage>
        <taxon>Bacteria</taxon>
        <taxon>candidate division CPR1</taxon>
    </lineage>
</organism>
<reference evidence="2" key="1">
    <citation type="submission" date="2017-02" db="EMBL/GenBank/DDBJ databases">
        <title>Delving into the versatile metabolic prowess of the omnipresent phylum Bacteroidetes.</title>
        <authorList>
            <person name="Nobu M.K."/>
            <person name="Mei R."/>
            <person name="Narihiro T."/>
            <person name="Kuroda K."/>
            <person name="Liu W.-T."/>
        </authorList>
    </citation>
    <scope>NUCLEOTIDE SEQUENCE</scope>
    <source>
        <strain evidence="2">ADurb.Bin160</strain>
    </source>
</reference>
<accession>A0A1V5ZPI2</accession>
<name>A0A1V5ZPI2_9BACT</name>
<keyword evidence="1" id="KW-0175">Coiled coil</keyword>
<dbReference type="EMBL" id="MWDB01000007">
    <property type="protein sequence ID" value="OQB42021.1"/>
    <property type="molecule type" value="Genomic_DNA"/>
</dbReference>
<proteinExistence type="predicted"/>
<dbReference type="AlphaFoldDB" id="A0A1V5ZPI2"/>
<evidence type="ECO:0000313" key="2">
    <source>
        <dbReference type="EMBL" id="OQB42021.1"/>
    </source>
</evidence>
<gene>
    <name evidence="2" type="ORF">BWY04_00507</name>
</gene>
<comment type="caution">
    <text evidence="2">The sequence shown here is derived from an EMBL/GenBank/DDBJ whole genome shotgun (WGS) entry which is preliminary data.</text>
</comment>
<sequence>MGKKAYRRGDYKSAEKLDIVAKKHVDHLVFYDDALKNYVNNGKISLRICDEPVDETHLKYIDYVYGQISAMSSPDGKTKYKNLKTVVTKGGPPKDKFGAVDRWYFRSIPKAASEARAIIDKIRKDYTQEFGLYLNNAHKMNMPNRRPRFIGWVLTSFDIDCYMIFAVNKYGEITISGETYYINPWTDKLGGSATKGNDGMGIFIYEYPETKQLLMSIRGEHFRDGIEDFEIMKMITKSTQQSNAKIKAAIAQIEKEKNETALRMEKYVDNPDIKNGFVQMQTILKNFK</sequence>
<evidence type="ECO:0000256" key="1">
    <source>
        <dbReference type="SAM" id="Coils"/>
    </source>
</evidence>
<dbReference type="Proteomes" id="UP000485621">
    <property type="component" value="Unassembled WGS sequence"/>
</dbReference>
<feature type="coiled-coil region" evidence="1">
    <location>
        <begin position="239"/>
        <end position="270"/>
    </location>
</feature>
<protein>
    <submittedName>
        <fullName evidence="2">Uncharacterized protein</fullName>
    </submittedName>
</protein>